<organism evidence="3 4">
    <name type="scientific">Budvicia aquatica</name>
    <dbReference type="NCBI Taxonomy" id="82979"/>
    <lineage>
        <taxon>Bacteria</taxon>
        <taxon>Pseudomonadati</taxon>
        <taxon>Pseudomonadota</taxon>
        <taxon>Gammaproteobacteria</taxon>
        <taxon>Enterobacterales</taxon>
        <taxon>Budviciaceae</taxon>
        <taxon>Budvicia</taxon>
    </lineage>
</organism>
<comment type="caution">
    <text evidence="3">The sequence shown here is derived from an EMBL/GenBank/DDBJ whole genome shotgun (WGS) entry which is preliminary data.</text>
</comment>
<accession>A0A2C6DQP0</accession>
<feature type="compositionally biased region" description="Polar residues" evidence="1">
    <location>
        <begin position="105"/>
        <end position="119"/>
    </location>
</feature>
<dbReference type="AlphaFoldDB" id="A0A2C6DQP0"/>
<feature type="region of interest" description="Disordered" evidence="1">
    <location>
        <begin position="300"/>
        <end position="348"/>
    </location>
</feature>
<keyword evidence="4" id="KW-1185">Reference proteome</keyword>
<proteinExistence type="predicted"/>
<protein>
    <recommendedName>
        <fullName evidence="2">Flagellar hook-length control protein-like C-terminal domain-containing protein</fullName>
    </recommendedName>
</protein>
<name>A0A2C6DQP0_9GAMM</name>
<dbReference type="Proteomes" id="UP000224974">
    <property type="component" value="Unassembled WGS sequence"/>
</dbReference>
<dbReference type="PANTHER" id="PTHR37533">
    <property type="entry name" value="FLAGELLAR HOOK-LENGTH CONTROL PROTEIN"/>
    <property type="match status" value="1"/>
</dbReference>
<reference evidence="4" key="1">
    <citation type="submission" date="2017-09" db="EMBL/GenBank/DDBJ databases">
        <title>FDA dAtabase for Regulatory Grade micrObial Sequences (FDA-ARGOS): Supporting development and validation of Infectious Disease Dx tests.</title>
        <authorList>
            <person name="Minogue T."/>
            <person name="Wolcott M."/>
            <person name="Wasieloski L."/>
            <person name="Aguilar W."/>
            <person name="Moore D."/>
            <person name="Tallon L."/>
            <person name="Sadzewicz L."/>
            <person name="Ott S."/>
            <person name="Zhao X."/>
            <person name="Nagaraj S."/>
            <person name="Vavikolanu K."/>
            <person name="Aluvathingal J."/>
            <person name="Nadendla S."/>
            <person name="Sichtig H."/>
        </authorList>
    </citation>
    <scope>NUCLEOTIDE SEQUENCE [LARGE SCALE GENOMIC DNA]</scope>
    <source>
        <strain evidence="4">FDAARGOS_387</strain>
    </source>
</reference>
<evidence type="ECO:0000313" key="4">
    <source>
        <dbReference type="Proteomes" id="UP000224974"/>
    </source>
</evidence>
<feature type="domain" description="Flagellar hook-length control protein-like C-terminal" evidence="2">
    <location>
        <begin position="230"/>
        <end position="312"/>
    </location>
</feature>
<dbReference type="STRING" id="1111728.GCA_000427805_00492"/>
<feature type="region of interest" description="Disordered" evidence="1">
    <location>
        <begin position="98"/>
        <end position="128"/>
    </location>
</feature>
<feature type="compositionally biased region" description="Low complexity" evidence="1">
    <location>
        <begin position="300"/>
        <end position="322"/>
    </location>
</feature>
<dbReference type="InterPro" id="IPR052563">
    <property type="entry name" value="FliK"/>
</dbReference>
<dbReference type="Pfam" id="PF02120">
    <property type="entry name" value="Flg_hook"/>
    <property type="match status" value="1"/>
</dbReference>
<dbReference type="Gene3D" id="3.30.750.140">
    <property type="match status" value="1"/>
</dbReference>
<evidence type="ECO:0000313" key="3">
    <source>
        <dbReference type="EMBL" id="PHI32648.1"/>
    </source>
</evidence>
<dbReference type="InterPro" id="IPR038610">
    <property type="entry name" value="FliK-like_C_sf"/>
</dbReference>
<evidence type="ECO:0000259" key="2">
    <source>
        <dbReference type="Pfam" id="PF02120"/>
    </source>
</evidence>
<dbReference type="CDD" id="cd17470">
    <property type="entry name" value="T3SS_Flik_C"/>
    <property type="match status" value="1"/>
</dbReference>
<sequence>MGTMPDGEGENPTFSLDNLLPAFDEPELAANGEEQDIVPDVQIGDTALVQTPADEATQLLNYLLKGESSAATGEVRIGRRGAEEAIQHRGLAATTAMPTAMPTASQSTLPNASVNSGTQPPRPAQATAMPTANAADMPTLMSAASQVLSVRGELMDGAPASMLRTLLDKSDGSLPSPSSITMPVVGMSAAQESITHGVNSAERPANWSTVKMDPNQQQWSQQLHSVLSDRLQIQTDNRIQHATIRLDPPDMGKIDISLHMDGGKLQVQINASQNDVYKALQHISHELRINLTEQNFSQVSVQVTSNGQQQQQGQNRQMNGQQPDPEVAQHAEQGEFTKNIDDTILTTA</sequence>
<gene>
    <name evidence="3" type="ORF">CRN84_09760</name>
</gene>
<dbReference type="PANTHER" id="PTHR37533:SF2">
    <property type="entry name" value="FLAGELLAR HOOK-LENGTH CONTROL PROTEIN"/>
    <property type="match status" value="1"/>
</dbReference>
<dbReference type="InterPro" id="IPR021136">
    <property type="entry name" value="Flagellar_hook_control-like_C"/>
</dbReference>
<feature type="compositionally biased region" description="Basic and acidic residues" evidence="1">
    <location>
        <begin position="327"/>
        <end position="341"/>
    </location>
</feature>
<dbReference type="EMBL" id="PDDX01000001">
    <property type="protein sequence ID" value="PHI32648.1"/>
    <property type="molecule type" value="Genomic_DNA"/>
</dbReference>
<evidence type="ECO:0000256" key="1">
    <source>
        <dbReference type="SAM" id="MobiDB-lite"/>
    </source>
</evidence>
<dbReference type="OrthoDB" id="1792985at2"/>